<dbReference type="EMBL" id="FOSP01000064">
    <property type="protein sequence ID" value="SFL34010.1"/>
    <property type="molecule type" value="Genomic_DNA"/>
</dbReference>
<proteinExistence type="inferred from homology"/>
<dbReference type="NCBIfam" id="TIGR00654">
    <property type="entry name" value="PhzF_family"/>
    <property type="match status" value="1"/>
</dbReference>
<organism evidence="4 5">
    <name type="scientific">Nitrosomonas aestuarii</name>
    <dbReference type="NCBI Taxonomy" id="52441"/>
    <lineage>
        <taxon>Bacteria</taxon>
        <taxon>Pseudomonadati</taxon>
        <taxon>Pseudomonadota</taxon>
        <taxon>Betaproteobacteria</taxon>
        <taxon>Nitrosomonadales</taxon>
        <taxon>Nitrosomonadaceae</taxon>
        <taxon>Nitrosomonas</taxon>
    </lineage>
</organism>
<name>A0A1I4GWT6_9PROT</name>
<evidence type="ECO:0000313" key="4">
    <source>
        <dbReference type="EMBL" id="SFL34010.1"/>
    </source>
</evidence>
<dbReference type="STRING" id="52441.SAMN05216302_10642"/>
<feature type="active site" evidence="3">
    <location>
        <position position="46"/>
    </location>
</feature>
<dbReference type="OrthoDB" id="9788221at2"/>
<dbReference type="AlphaFoldDB" id="A0A1I4GWT6"/>
<evidence type="ECO:0000256" key="1">
    <source>
        <dbReference type="ARBA" id="ARBA00008270"/>
    </source>
</evidence>
<evidence type="ECO:0000313" key="5">
    <source>
        <dbReference type="Proteomes" id="UP000199533"/>
    </source>
</evidence>
<dbReference type="SUPFAM" id="SSF54506">
    <property type="entry name" value="Diaminopimelate epimerase-like"/>
    <property type="match status" value="1"/>
</dbReference>
<dbReference type="GO" id="GO:0016853">
    <property type="term" value="F:isomerase activity"/>
    <property type="evidence" value="ECO:0007669"/>
    <property type="project" value="UniProtKB-KW"/>
</dbReference>
<dbReference type="Pfam" id="PF02567">
    <property type="entry name" value="PhzC-PhzF"/>
    <property type="match status" value="1"/>
</dbReference>
<evidence type="ECO:0000256" key="3">
    <source>
        <dbReference type="PIRSR" id="PIRSR016184-1"/>
    </source>
</evidence>
<comment type="similarity">
    <text evidence="1">Belongs to the PhzF family.</text>
</comment>
<dbReference type="RefSeq" id="WP_090703463.1">
    <property type="nucleotide sequence ID" value="NZ_FOSP01000064.1"/>
</dbReference>
<accession>A0A1I4GWT6</accession>
<protein>
    <submittedName>
        <fullName evidence="4">Phenazine biosynthesis protein PhzF family</fullName>
    </submittedName>
</protein>
<gene>
    <name evidence="4" type="ORF">SAMN05216302_10642</name>
</gene>
<evidence type="ECO:0000256" key="2">
    <source>
        <dbReference type="ARBA" id="ARBA00023235"/>
    </source>
</evidence>
<dbReference type="Gene3D" id="3.10.310.10">
    <property type="entry name" value="Diaminopimelate Epimerase, Chain A, domain 1"/>
    <property type="match status" value="2"/>
</dbReference>
<keyword evidence="2" id="KW-0413">Isomerase</keyword>
<dbReference type="PANTHER" id="PTHR13774">
    <property type="entry name" value="PHENAZINE BIOSYNTHESIS PROTEIN"/>
    <property type="match status" value="1"/>
</dbReference>
<dbReference type="InterPro" id="IPR003719">
    <property type="entry name" value="Phenazine_PhzF-like"/>
</dbReference>
<dbReference type="Proteomes" id="UP000199533">
    <property type="component" value="Unassembled WGS sequence"/>
</dbReference>
<dbReference type="PANTHER" id="PTHR13774:SF17">
    <property type="entry name" value="PHENAZINE BIOSYNTHESIS-LIKE DOMAIN-CONTAINING PROTEIN"/>
    <property type="match status" value="1"/>
</dbReference>
<dbReference type="GO" id="GO:0005737">
    <property type="term" value="C:cytoplasm"/>
    <property type="evidence" value="ECO:0007669"/>
    <property type="project" value="TreeGrafter"/>
</dbReference>
<reference evidence="5" key="1">
    <citation type="submission" date="2016-10" db="EMBL/GenBank/DDBJ databases">
        <authorList>
            <person name="Varghese N."/>
            <person name="Submissions S."/>
        </authorList>
    </citation>
    <scope>NUCLEOTIDE SEQUENCE [LARGE SCALE GENOMIC DNA]</scope>
    <source>
        <strain evidence="5">Nm69</strain>
    </source>
</reference>
<sequence>MNLKQYQVDAFATRVFEGNPAAVCPLEKWLDDSLLQAIANENNLSETAFFVPTEHGFHLRWFTPVTEVDLCGHATLAAAHVLFDILEHPEQQITFQTKSGELVVESKEGLMTMDFPARPPMVKPIPDALVVGLGHTPQEVWVANNYIAVFEDEETLRSITPDFAKLQELDLRGVIVTAPGKDVDFVSRFFAPKIGIPEDPVTGAAHCELTPYWSQRLEKKALEARQISPRGGKLSCQLHGNRVILSGKAVTFMIAEIYLSL</sequence>
<keyword evidence="5" id="KW-1185">Reference proteome</keyword>
<dbReference type="PIRSF" id="PIRSF016184">
    <property type="entry name" value="PhzC_PhzF"/>
    <property type="match status" value="1"/>
</dbReference>